<dbReference type="RefSeq" id="XP_040690209.1">
    <property type="nucleotide sequence ID" value="XM_040832797.1"/>
</dbReference>
<name>A0A1L9RNT5_ASPWE</name>
<gene>
    <name evidence="2" type="ORF">ASPWEDRAFT_25995</name>
</gene>
<protein>
    <submittedName>
        <fullName evidence="2">Uncharacterized protein</fullName>
    </submittedName>
</protein>
<feature type="region of interest" description="Disordered" evidence="1">
    <location>
        <begin position="301"/>
        <end position="326"/>
    </location>
</feature>
<sequence>MAQASPRQLMNTSWTVHRLSPLHHGKEFQTLLGNPVALKTYATRLRDQLTGDVLAGLQAGVGAADEDASLSKTGALKECTWEMLARWSQLDDEQANSDSYENAFGILVVLEYENITYKAALLAGPDDSRTHEKDSTFLPLLMTRLPNALRQTFTSFLSTNFDSYCSLLRLPSSFMSTGLEVYLNVFTSNTSQRSILEDVIKEMQLTLSFSPSVAPQLRTLNVNIPRSSCTSFINSGNPTSNSANSPFLTGLSAYLEKHLAMKLDLGDSSSKSHKLARQHVRLSKIACGGFVLGSEGRMKLVGSPGRAESANEKQNDEEPRSERGQLMLRASEALLQSVIQRAVAGESQAT</sequence>
<evidence type="ECO:0000256" key="1">
    <source>
        <dbReference type="SAM" id="MobiDB-lite"/>
    </source>
</evidence>
<dbReference type="AlphaFoldDB" id="A0A1L9RNT5"/>
<keyword evidence="3" id="KW-1185">Reference proteome</keyword>
<dbReference type="VEuPathDB" id="FungiDB:ASPWEDRAFT_25995"/>
<feature type="compositionally biased region" description="Basic and acidic residues" evidence="1">
    <location>
        <begin position="309"/>
        <end position="323"/>
    </location>
</feature>
<evidence type="ECO:0000313" key="2">
    <source>
        <dbReference type="EMBL" id="OJJ36533.1"/>
    </source>
</evidence>
<dbReference type="EMBL" id="KV878211">
    <property type="protein sequence ID" value="OJJ36533.1"/>
    <property type="molecule type" value="Genomic_DNA"/>
</dbReference>
<dbReference type="OrthoDB" id="8864979at2759"/>
<dbReference type="GeneID" id="63748645"/>
<dbReference type="InterPro" id="IPR025204">
    <property type="entry name" value="CENP-L"/>
</dbReference>
<organism evidence="2 3">
    <name type="scientific">Aspergillus wentii DTO 134E9</name>
    <dbReference type="NCBI Taxonomy" id="1073089"/>
    <lineage>
        <taxon>Eukaryota</taxon>
        <taxon>Fungi</taxon>
        <taxon>Dikarya</taxon>
        <taxon>Ascomycota</taxon>
        <taxon>Pezizomycotina</taxon>
        <taxon>Eurotiomycetes</taxon>
        <taxon>Eurotiomycetidae</taxon>
        <taxon>Eurotiales</taxon>
        <taxon>Aspergillaceae</taxon>
        <taxon>Aspergillus</taxon>
        <taxon>Aspergillus subgen. Cremei</taxon>
    </lineage>
</organism>
<reference evidence="3" key="1">
    <citation type="journal article" date="2017" name="Genome Biol.">
        <title>Comparative genomics reveals high biological diversity and specific adaptations in the industrially and medically important fungal genus Aspergillus.</title>
        <authorList>
            <person name="de Vries R.P."/>
            <person name="Riley R."/>
            <person name="Wiebenga A."/>
            <person name="Aguilar-Osorio G."/>
            <person name="Amillis S."/>
            <person name="Uchima C.A."/>
            <person name="Anderluh G."/>
            <person name="Asadollahi M."/>
            <person name="Askin M."/>
            <person name="Barry K."/>
            <person name="Battaglia E."/>
            <person name="Bayram O."/>
            <person name="Benocci T."/>
            <person name="Braus-Stromeyer S.A."/>
            <person name="Caldana C."/>
            <person name="Canovas D."/>
            <person name="Cerqueira G.C."/>
            <person name="Chen F."/>
            <person name="Chen W."/>
            <person name="Choi C."/>
            <person name="Clum A."/>
            <person name="Dos Santos R.A."/>
            <person name="Damasio A.R."/>
            <person name="Diallinas G."/>
            <person name="Emri T."/>
            <person name="Fekete E."/>
            <person name="Flipphi M."/>
            <person name="Freyberg S."/>
            <person name="Gallo A."/>
            <person name="Gournas C."/>
            <person name="Habgood R."/>
            <person name="Hainaut M."/>
            <person name="Harispe M.L."/>
            <person name="Henrissat B."/>
            <person name="Hilden K.S."/>
            <person name="Hope R."/>
            <person name="Hossain A."/>
            <person name="Karabika E."/>
            <person name="Karaffa L."/>
            <person name="Karanyi Z."/>
            <person name="Krasevec N."/>
            <person name="Kuo A."/>
            <person name="Kusch H."/>
            <person name="LaButti K."/>
            <person name="Lagendijk E.L."/>
            <person name="Lapidus A."/>
            <person name="Levasseur A."/>
            <person name="Lindquist E."/>
            <person name="Lipzen A."/>
            <person name="Logrieco A.F."/>
            <person name="MacCabe A."/>
            <person name="Maekelae M.R."/>
            <person name="Malavazi I."/>
            <person name="Melin P."/>
            <person name="Meyer V."/>
            <person name="Mielnichuk N."/>
            <person name="Miskei M."/>
            <person name="Molnar A.P."/>
            <person name="Mule G."/>
            <person name="Ngan C.Y."/>
            <person name="Orejas M."/>
            <person name="Orosz E."/>
            <person name="Ouedraogo J.P."/>
            <person name="Overkamp K.M."/>
            <person name="Park H.-S."/>
            <person name="Perrone G."/>
            <person name="Piumi F."/>
            <person name="Punt P.J."/>
            <person name="Ram A.F."/>
            <person name="Ramon A."/>
            <person name="Rauscher S."/>
            <person name="Record E."/>
            <person name="Riano-Pachon D.M."/>
            <person name="Robert V."/>
            <person name="Roehrig J."/>
            <person name="Ruller R."/>
            <person name="Salamov A."/>
            <person name="Salih N.S."/>
            <person name="Samson R.A."/>
            <person name="Sandor E."/>
            <person name="Sanguinetti M."/>
            <person name="Schuetze T."/>
            <person name="Sepcic K."/>
            <person name="Shelest E."/>
            <person name="Sherlock G."/>
            <person name="Sophianopoulou V."/>
            <person name="Squina F.M."/>
            <person name="Sun H."/>
            <person name="Susca A."/>
            <person name="Todd R.B."/>
            <person name="Tsang A."/>
            <person name="Unkles S.E."/>
            <person name="van de Wiele N."/>
            <person name="van Rossen-Uffink D."/>
            <person name="Oliveira J.V."/>
            <person name="Vesth T.C."/>
            <person name="Visser J."/>
            <person name="Yu J.-H."/>
            <person name="Zhou M."/>
            <person name="Andersen M.R."/>
            <person name="Archer D.B."/>
            <person name="Baker S.E."/>
            <person name="Benoit I."/>
            <person name="Brakhage A.A."/>
            <person name="Braus G.H."/>
            <person name="Fischer R."/>
            <person name="Frisvad J.C."/>
            <person name="Goldman G.H."/>
            <person name="Houbraken J."/>
            <person name="Oakley B."/>
            <person name="Pocsi I."/>
            <person name="Scazzocchio C."/>
            <person name="Seiboth B."/>
            <person name="vanKuyk P.A."/>
            <person name="Wortman J."/>
            <person name="Dyer P.S."/>
            <person name="Grigoriev I.V."/>
        </authorList>
    </citation>
    <scope>NUCLEOTIDE SEQUENCE [LARGE SCALE GENOMIC DNA]</scope>
    <source>
        <strain evidence="3">DTO 134E9</strain>
    </source>
</reference>
<dbReference type="Proteomes" id="UP000184383">
    <property type="component" value="Unassembled WGS sequence"/>
</dbReference>
<dbReference type="Pfam" id="PF13092">
    <property type="entry name" value="CENP-L"/>
    <property type="match status" value="1"/>
</dbReference>
<proteinExistence type="predicted"/>
<evidence type="ECO:0000313" key="3">
    <source>
        <dbReference type="Proteomes" id="UP000184383"/>
    </source>
</evidence>
<accession>A0A1L9RNT5</accession>